<name>A0AAV9PCV8_9PEZI</name>
<dbReference type="AlphaFoldDB" id="A0AAV9PCV8"/>
<sequence length="463" mass="51675">MGLPYWALRHFSDSVEATTFEEEYREYCLPVLDPQIITCTEEPFNQTSFETGSNLVRYEPLYQLEAADEDAPPITLYKIILDYPNDDPYAIKFRTNDEGAGTMVLKMHPDPELYNTSVIAASDDGPDGYASRLHRLLYGTEPDKSGVPQGSDYYFVAKCEFASIKYQDDIYSSWRQVGFTLKNGVLRANVTDERCANARMPTPQSSPVSGFADLYFTLEGAGAVLGSSDGYSKLFNLRDDAGQGSNIFSGMSRLDSIVNQVYHIVHTSWSESINKYAMKNQTIYDQPVIMTEYPHLYVIRIDWTPTTYIGLVLSILITANASVLAARWLLATWRFGFDAETWNLLTPVDLMAYSLAAYQDLIHHLNTVEHRRMAMRGATRTVLKERPLWEGTESLIGLVSNSALHRFDTSTAANPTSPTSQMTGKVDYPAITETAASSPISPTSPTGRGSRLPMDPEKGDVDK</sequence>
<dbReference type="Proteomes" id="UP001337655">
    <property type="component" value="Unassembled WGS sequence"/>
</dbReference>
<dbReference type="EMBL" id="JAVRRT010000008">
    <property type="protein sequence ID" value="KAK5169912.1"/>
    <property type="molecule type" value="Genomic_DNA"/>
</dbReference>
<proteinExistence type="predicted"/>
<feature type="compositionally biased region" description="Basic and acidic residues" evidence="1">
    <location>
        <begin position="454"/>
        <end position="463"/>
    </location>
</feature>
<comment type="caution">
    <text evidence="2">The sequence shown here is derived from an EMBL/GenBank/DDBJ whole genome shotgun (WGS) entry which is preliminary data.</text>
</comment>
<dbReference type="RefSeq" id="XP_064659258.1">
    <property type="nucleotide sequence ID" value="XM_064803133.1"/>
</dbReference>
<dbReference type="GeneID" id="89927231"/>
<evidence type="ECO:0000256" key="1">
    <source>
        <dbReference type="SAM" id="MobiDB-lite"/>
    </source>
</evidence>
<evidence type="ECO:0000313" key="3">
    <source>
        <dbReference type="Proteomes" id="UP001337655"/>
    </source>
</evidence>
<feature type="compositionally biased region" description="Low complexity" evidence="1">
    <location>
        <begin position="432"/>
        <end position="446"/>
    </location>
</feature>
<feature type="region of interest" description="Disordered" evidence="1">
    <location>
        <begin position="409"/>
        <end position="463"/>
    </location>
</feature>
<evidence type="ECO:0000313" key="2">
    <source>
        <dbReference type="EMBL" id="KAK5169912.1"/>
    </source>
</evidence>
<organism evidence="2 3">
    <name type="scientific">Saxophila tyrrhenica</name>
    <dbReference type="NCBI Taxonomy" id="1690608"/>
    <lineage>
        <taxon>Eukaryota</taxon>
        <taxon>Fungi</taxon>
        <taxon>Dikarya</taxon>
        <taxon>Ascomycota</taxon>
        <taxon>Pezizomycotina</taxon>
        <taxon>Dothideomycetes</taxon>
        <taxon>Dothideomycetidae</taxon>
        <taxon>Mycosphaerellales</taxon>
        <taxon>Extremaceae</taxon>
        <taxon>Saxophila</taxon>
    </lineage>
</organism>
<feature type="compositionally biased region" description="Low complexity" evidence="1">
    <location>
        <begin position="409"/>
        <end position="420"/>
    </location>
</feature>
<keyword evidence="3" id="KW-1185">Reference proteome</keyword>
<reference evidence="2 3" key="1">
    <citation type="submission" date="2023-08" db="EMBL/GenBank/DDBJ databases">
        <title>Black Yeasts Isolated from many extreme environments.</title>
        <authorList>
            <person name="Coleine C."/>
            <person name="Stajich J.E."/>
            <person name="Selbmann L."/>
        </authorList>
    </citation>
    <scope>NUCLEOTIDE SEQUENCE [LARGE SCALE GENOMIC DNA]</scope>
    <source>
        <strain evidence="2 3">CCFEE 5935</strain>
    </source>
</reference>
<accession>A0AAV9PCV8</accession>
<gene>
    <name evidence="2" type="ORF">LTR77_005890</name>
</gene>
<protein>
    <submittedName>
        <fullName evidence="2">Uncharacterized protein</fullName>
    </submittedName>
</protein>